<dbReference type="GeneID" id="55613062"/>
<sequence>MRAQIFTVFKKTTVQDPQYAAQLGRDVETEGAAVEVYQFMFSTMDEEHAKFVCRNEDARYVFTSQPIWFGELA</sequence>
<reference evidence="1 2" key="1">
    <citation type="submission" date="2018-12" db="EMBL/GenBank/DDBJ databases">
        <authorList>
            <person name="Almail A."/>
            <person name="Dorhout K.E."/>
            <person name="Johnson J."/>
            <person name="Jorgensen H.J."/>
            <person name="Tolsma S."/>
            <person name="Garlena R.A."/>
            <person name="Russell D.A."/>
            <person name="Pope W.H."/>
            <person name="Jacobs-Sera D."/>
            <person name="Hatfull G.F."/>
        </authorList>
    </citation>
    <scope>NUCLEOTIDE SEQUENCE [LARGE SCALE GENOMIC DNA]</scope>
</reference>
<organism evidence="1 2">
    <name type="scientific">Mycobacterium phage DrLupo</name>
    <dbReference type="NCBI Taxonomy" id="2499037"/>
    <lineage>
        <taxon>Viruses</taxon>
        <taxon>Duplodnaviria</taxon>
        <taxon>Heunggongvirae</taxon>
        <taxon>Uroviricota</taxon>
        <taxon>Caudoviricetes</taxon>
        <taxon>Barnyardvirus</taxon>
        <taxon>Barnyardvirus drlupo</taxon>
    </lineage>
</organism>
<gene>
    <name evidence="1" type="primary">103</name>
    <name evidence="1" type="ORF">SEA_DRLUPO_103</name>
</gene>
<keyword evidence="2" id="KW-1185">Reference proteome</keyword>
<evidence type="ECO:0000313" key="2">
    <source>
        <dbReference type="Proteomes" id="UP000288363"/>
    </source>
</evidence>
<name>A0A3S9UQQ9_9CAUD</name>
<protein>
    <submittedName>
        <fullName evidence="1">Uncharacterized protein</fullName>
    </submittedName>
</protein>
<dbReference type="EMBL" id="MK279909">
    <property type="protein sequence ID" value="AZS12639.1"/>
    <property type="molecule type" value="Genomic_DNA"/>
</dbReference>
<evidence type="ECO:0000313" key="1">
    <source>
        <dbReference type="EMBL" id="AZS12639.1"/>
    </source>
</evidence>
<dbReference type="KEGG" id="vg:55613062"/>
<proteinExistence type="predicted"/>
<dbReference type="Proteomes" id="UP000288363">
    <property type="component" value="Segment"/>
</dbReference>
<dbReference type="RefSeq" id="YP_009842801.1">
    <property type="nucleotide sequence ID" value="NC_048743.1"/>
</dbReference>
<accession>A0A3S9UQQ9</accession>